<sequence length="111" mass="12203">MMGGDQHDGFVGSGRDADQRRTAFVRRLGEAITGGRKFFPRKGFDVGSGPEPEPLLDRGGQPRPRFFGRQNRRQLRFQEDAPGNGGVAVEPDDAVRVVGGELGHRLSVCRR</sequence>
<evidence type="ECO:0000313" key="2">
    <source>
        <dbReference type="EMBL" id="ANN18477.1"/>
    </source>
</evidence>
<dbReference type="AlphaFoldDB" id="A0A193C1X2"/>
<dbReference type="KEGG" id="aori:SD37_24525"/>
<keyword evidence="3" id="KW-1185">Reference proteome</keyword>
<proteinExistence type="predicted"/>
<organism evidence="2 3">
    <name type="scientific">Amycolatopsis orientalis</name>
    <name type="common">Nocardia orientalis</name>
    <dbReference type="NCBI Taxonomy" id="31958"/>
    <lineage>
        <taxon>Bacteria</taxon>
        <taxon>Bacillati</taxon>
        <taxon>Actinomycetota</taxon>
        <taxon>Actinomycetes</taxon>
        <taxon>Pseudonocardiales</taxon>
        <taxon>Pseudonocardiaceae</taxon>
        <taxon>Amycolatopsis</taxon>
    </lineage>
</organism>
<feature type="region of interest" description="Disordered" evidence="1">
    <location>
        <begin position="39"/>
        <end position="63"/>
    </location>
</feature>
<name>A0A193C1X2_AMYOR</name>
<dbReference type="Proteomes" id="UP000093695">
    <property type="component" value="Chromosome"/>
</dbReference>
<evidence type="ECO:0000256" key="1">
    <source>
        <dbReference type="SAM" id="MobiDB-lite"/>
    </source>
</evidence>
<evidence type="ECO:0000313" key="3">
    <source>
        <dbReference type="Proteomes" id="UP000093695"/>
    </source>
</evidence>
<gene>
    <name evidence="2" type="ORF">SD37_24525</name>
</gene>
<protein>
    <submittedName>
        <fullName evidence="2">Uncharacterized protein</fullName>
    </submittedName>
</protein>
<accession>A0A193C1X2</accession>
<reference evidence="2 3" key="1">
    <citation type="journal article" date="2015" name="Genome Announc.">
        <title>Draft Genome Sequence of Norvancomycin-Producing Strain Amycolatopsis orientalis CPCC200066.</title>
        <authorList>
            <person name="Lei X."/>
            <person name="Yuan F."/>
            <person name="Shi Y."/>
            <person name="Li X."/>
            <person name="Wang L."/>
            <person name="Hong B."/>
        </authorList>
    </citation>
    <scope>NUCLEOTIDE SEQUENCE [LARGE SCALE GENOMIC DNA]</scope>
    <source>
        <strain evidence="2 3">B-37</strain>
    </source>
</reference>
<dbReference type="EMBL" id="CP016174">
    <property type="protein sequence ID" value="ANN18477.1"/>
    <property type="molecule type" value="Genomic_DNA"/>
</dbReference>